<proteinExistence type="predicted"/>
<dbReference type="AlphaFoldDB" id="A0A8K1GUZ0"/>
<protein>
    <submittedName>
        <fullName evidence="1">Uncharacterized protein</fullName>
    </submittedName>
</protein>
<reference evidence="1" key="1">
    <citation type="submission" date="2019-04" db="EMBL/GenBank/DDBJ databases">
        <title>Genome assembly of Zosterops borbonicus 15179.</title>
        <authorList>
            <person name="Leroy T."/>
            <person name="Anselmetti Y."/>
            <person name="Tilak M.-K."/>
            <person name="Nabholz B."/>
        </authorList>
    </citation>
    <scope>NUCLEOTIDE SEQUENCE</scope>
    <source>
        <strain evidence="1">HGM_15179</strain>
        <tissue evidence="1">Muscle</tissue>
    </source>
</reference>
<sequence length="98" mass="10863">MPGSSLSSTSILESFSAGLLCLSIPTLRWHQGLVQHLTLALVKPREIPMDLSLKLVQVLLDIILSFRCVISTTQLGVMCEFLEGTLHPTVYVIREDIK</sequence>
<dbReference type="EMBL" id="SWJQ01000046">
    <property type="protein sequence ID" value="TRZ24593.1"/>
    <property type="molecule type" value="Genomic_DNA"/>
</dbReference>
<gene>
    <name evidence="1" type="ORF">HGM15179_002540</name>
</gene>
<dbReference type="Proteomes" id="UP000796761">
    <property type="component" value="Unassembled WGS sequence"/>
</dbReference>
<organism evidence="1 2">
    <name type="scientific">Zosterops borbonicus</name>
    <dbReference type="NCBI Taxonomy" id="364589"/>
    <lineage>
        <taxon>Eukaryota</taxon>
        <taxon>Metazoa</taxon>
        <taxon>Chordata</taxon>
        <taxon>Craniata</taxon>
        <taxon>Vertebrata</taxon>
        <taxon>Euteleostomi</taxon>
        <taxon>Archelosauria</taxon>
        <taxon>Archosauria</taxon>
        <taxon>Dinosauria</taxon>
        <taxon>Saurischia</taxon>
        <taxon>Theropoda</taxon>
        <taxon>Coelurosauria</taxon>
        <taxon>Aves</taxon>
        <taxon>Neognathae</taxon>
        <taxon>Neoaves</taxon>
        <taxon>Telluraves</taxon>
        <taxon>Australaves</taxon>
        <taxon>Passeriformes</taxon>
        <taxon>Sylvioidea</taxon>
        <taxon>Zosteropidae</taxon>
        <taxon>Zosterops</taxon>
    </lineage>
</organism>
<keyword evidence="2" id="KW-1185">Reference proteome</keyword>
<comment type="caution">
    <text evidence="1">The sequence shown here is derived from an EMBL/GenBank/DDBJ whole genome shotgun (WGS) entry which is preliminary data.</text>
</comment>
<name>A0A8K1GUZ0_9PASS</name>
<evidence type="ECO:0000313" key="2">
    <source>
        <dbReference type="Proteomes" id="UP000796761"/>
    </source>
</evidence>
<accession>A0A8K1GUZ0</accession>
<evidence type="ECO:0000313" key="1">
    <source>
        <dbReference type="EMBL" id="TRZ24593.1"/>
    </source>
</evidence>